<feature type="transmembrane region" description="Helical" evidence="9">
    <location>
        <begin position="82"/>
        <end position="104"/>
    </location>
</feature>
<organism evidence="11 12">
    <name type="scientific">Vogesella fluminis</name>
    <dbReference type="NCBI Taxonomy" id="1069161"/>
    <lineage>
        <taxon>Bacteria</taxon>
        <taxon>Pseudomonadati</taxon>
        <taxon>Pseudomonadota</taxon>
        <taxon>Betaproteobacteria</taxon>
        <taxon>Neisseriales</taxon>
        <taxon>Chromobacteriaceae</taxon>
        <taxon>Vogesella</taxon>
    </lineage>
</organism>
<comment type="catalytic activity">
    <reaction evidence="9">
        <text>N-terminal S-1,2-diacyl-sn-glyceryl-L-cysteinyl-[lipoprotein] + a glycerophospholipid = N-acyl-S-1,2-diacyl-sn-glyceryl-L-cysteinyl-[lipoprotein] + a 2-acyl-sn-glycero-3-phospholipid + H(+)</text>
        <dbReference type="Rhea" id="RHEA:48228"/>
        <dbReference type="Rhea" id="RHEA-COMP:14681"/>
        <dbReference type="Rhea" id="RHEA-COMP:14684"/>
        <dbReference type="ChEBI" id="CHEBI:15378"/>
        <dbReference type="ChEBI" id="CHEBI:136912"/>
        <dbReference type="ChEBI" id="CHEBI:140656"/>
        <dbReference type="ChEBI" id="CHEBI:140657"/>
        <dbReference type="ChEBI" id="CHEBI:140660"/>
        <dbReference type="EC" id="2.3.1.269"/>
    </reaction>
</comment>
<feature type="transmembrane region" description="Helical" evidence="9">
    <location>
        <begin position="26"/>
        <end position="42"/>
    </location>
</feature>
<comment type="function">
    <text evidence="9">Catalyzes the phospholipid dependent N-acylation of the N-terminal cysteine of apolipoprotein, the last step in lipoprotein maturation.</text>
</comment>
<dbReference type="PANTHER" id="PTHR38686">
    <property type="entry name" value="APOLIPOPROTEIN N-ACYLTRANSFERASE"/>
    <property type="match status" value="1"/>
</dbReference>
<comment type="subcellular location">
    <subcellularLocation>
        <location evidence="1 9">Cell membrane</location>
        <topology evidence="1 9">Multi-pass membrane protein</topology>
    </subcellularLocation>
</comment>
<keyword evidence="8 9" id="KW-0012">Acyltransferase</keyword>
<feature type="transmembrane region" description="Helical" evidence="9">
    <location>
        <begin position="116"/>
        <end position="134"/>
    </location>
</feature>
<sequence length="506" mass="55039">MRRTLGYPLLALSAGAASVFAFAPYRLFLLMPLLLALLLELVQRWPQRAFLLGYAWALAAYTSNFYWIYISLHDIGGMPAPMAGAMTLLLPAWLALFPALAVWLACRIGTNSASRWLLLFPALWTLGEWLRSWMLTGFPWGAIGYSQITESPLAGLAAVTGIHGVTYAVALSAAILMLLPRWRRLPQLALLGLATALWGGGAWLQQQQWTSPSGKPLAVSLLQGNIPQSLKWDPATFELTLSTYYRMVASAPPSDLLLLPETALPVFLDDLPSGYLTMINGDASRRQATLITGIPRRTDDGSGYLNAVVALNDPAQPYYAKNHLVPFGEFIPLPAVTSWIYRFMDMPLSGFSRGGDKQTPLAVADQRIAFNVCYEDGFGEELIGPAAGATMLANVSNLAWFGSSNAMSQQLQLSQARVLETGRPMLRATNTGMTAVIDANGEVQTVAAPDTRQTLTARVQGRSGLTPYMRYGNAPVLWSCVALLLAGITLHGWQRYRRQSLAAGSA</sequence>
<dbReference type="CDD" id="cd07571">
    <property type="entry name" value="ALP_N-acyl_transferase"/>
    <property type="match status" value="1"/>
</dbReference>
<dbReference type="Proteomes" id="UP000662678">
    <property type="component" value="Unassembled WGS sequence"/>
</dbReference>
<dbReference type="Pfam" id="PF20154">
    <property type="entry name" value="LNT_N"/>
    <property type="match status" value="1"/>
</dbReference>
<name>A0ABQ3HBJ4_9NEIS</name>
<comment type="similarity">
    <text evidence="2 9">Belongs to the CN hydrolase family. Apolipoprotein N-acyltransferase subfamily.</text>
</comment>
<dbReference type="EMBL" id="BMYP01000040">
    <property type="protein sequence ID" value="GHD80642.1"/>
    <property type="molecule type" value="Genomic_DNA"/>
</dbReference>
<keyword evidence="5 9" id="KW-0812">Transmembrane</keyword>
<dbReference type="SUPFAM" id="SSF56317">
    <property type="entry name" value="Carbon-nitrogen hydrolase"/>
    <property type="match status" value="1"/>
</dbReference>
<dbReference type="EC" id="2.3.1.269" evidence="9"/>
<evidence type="ECO:0000256" key="8">
    <source>
        <dbReference type="ARBA" id="ARBA00023315"/>
    </source>
</evidence>
<dbReference type="InterPro" id="IPR036526">
    <property type="entry name" value="C-N_Hydrolase_sf"/>
</dbReference>
<feature type="transmembrane region" description="Helical" evidence="9">
    <location>
        <begin position="185"/>
        <end position="204"/>
    </location>
</feature>
<dbReference type="NCBIfam" id="TIGR00546">
    <property type="entry name" value="lnt"/>
    <property type="match status" value="1"/>
</dbReference>
<evidence type="ECO:0000256" key="5">
    <source>
        <dbReference type="ARBA" id="ARBA00022692"/>
    </source>
</evidence>
<reference evidence="12" key="1">
    <citation type="journal article" date="2019" name="Int. J. Syst. Evol. Microbiol.">
        <title>The Global Catalogue of Microorganisms (GCM) 10K type strain sequencing project: providing services to taxonomists for standard genome sequencing and annotation.</title>
        <authorList>
            <consortium name="The Broad Institute Genomics Platform"/>
            <consortium name="The Broad Institute Genome Sequencing Center for Infectious Disease"/>
            <person name="Wu L."/>
            <person name="Ma J."/>
        </authorList>
    </citation>
    <scope>NUCLEOTIDE SEQUENCE [LARGE SCALE GENOMIC DNA]</scope>
    <source>
        <strain evidence="12">KCTC 23713</strain>
    </source>
</reference>
<keyword evidence="4 9" id="KW-0808">Transferase</keyword>
<feature type="transmembrane region" description="Helical" evidence="9">
    <location>
        <begin position="49"/>
        <end position="70"/>
    </location>
</feature>
<keyword evidence="7 9" id="KW-0472">Membrane</keyword>
<evidence type="ECO:0000313" key="11">
    <source>
        <dbReference type="EMBL" id="GHD80642.1"/>
    </source>
</evidence>
<dbReference type="Pfam" id="PF00795">
    <property type="entry name" value="CN_hydrolase"/>
    <property type="match status" value="1"/>
</dbReference>
<evidence type="ECO:0000256" key="7">
    <source>
        <dbReference type="ARBA" id="ARBA00023136"/>
    </source>
</evidence>
<evidence type="ECO:0000256" key="3">
    <source>
        <dbReference type="ARBA" id="ARBA00022475"/>
    </source>
</evidence>
<evidence type="ECO:0000256" key="1">
    <source>
        <dbReference type="ARBA" id="ARBA00004651"/>
    </source>
</evidence>
<comment type="pathway">
    <text evidence="9">Protein modification; lipoprotein biosynthesis (N-acyl transfer).</text>
</comment>
<dbReference type="PANTHER" id="PTHR38686:SF1">
    <property type="entry name" value="APOLIPOPROTEIN N-ACYLTRANSFERASE"/>
    <property type="match status" value="1"/>
</dbReference>
<feature type="transmembrane region" description="Helical" evidence="9">
    <location>
        <begin position="154"/>
        <end position="178"/>
    </location>
</feature>
<evidence type="ECO:0000256" key="9">
    <source>
        <dbReference type="HAMAP-Rule" id="MF_01148"/>
    </source>
</evidence>
<proteinExistence type="inferred from homology"/>
<evidence type="ECO:0000256" key="2">
    <source>
        <dbReference type="ARBA" id="ARBA00010065"/>
    </source>
</evidence>
<comment type="caution">
    <text evidence="11">The sequence shown here is derived from an EMBL/GenBank/DDBJ whole genome shotgun (WGS) entry which is preliminary data.</text>
</comment>
<dbReference type="InterPro" id="IPR004563">
    <property type="entry name" value="Apolipo_AcylTrfase"/>
</dbReference>
<dbReference type="InterPro" id="IPR045378">
    <property type="entry name" value="LNT_N"/>
</dbReference>
<keyword evidence="3 9" id="KW-1003">Cell membrane</keyword>
<dbReference type="InterPro" id="IPR003010">
    <property type="entry name" value="C-N_Hydrolase"/>
</dbReference>
<evidence type="ECO:0000256" key="6">
    <source>
        <dbReference type="ARBA" id="ARBA00022989"/>
    </source>
</evidence>
<dbReference type="PROSITE" id="PS50263">
    <property type="entry name" value="CN_HYDROLASE"/>
    <property type="match status" value="1"/>
</dbReference>
<dbReference type="Gene3D" id="3.60.110.10">
    <property type="entry name" value="Carbon-nitrogen hydrolase"/>
    <property type="match status" value="1"/>
</dbReference>
<feature type="transmembrane region" description="Helical" evidence="9">
    <location>
        <begin position="476"/>
        <end position="493"/>
    </location>
</feature>
<feature type="domain" description="CN hydrolase" evidence="10">
    <location>
        <begin position="222"/>
        <end position="461"/>
    </location>
</feature>
<keyword evidence="12" id="KW-1185">Reference proteome</keyword>
<keyword evidence="6 9" id="KW-1133">Transmembrane helix</keyword>
<evidence type="ECO:0000259" key="10">
    <source>
        <dbReference type="PROSITE" id="PS50263"/>
    </source>
</evidence>
<evidence type="ECO:0000256" key="4">
    <source>
        <dbReference type="ARBA" id="ARBA00022679"/>
    </source>
</evidence>
<gene>
    <name evidence="9 11" type="primary">lnt</name>
    <name evidence="11" type="ORF">GCM10011419_25530</name>
</gene>
<dbReference type="RefSeq" id="WP_189354300.1">
    <property type="nucleotide sequence ID" value="NZ_BMYP01000040.1"/>
</dbReference>
<dbReference type="HAMAP" id="MF_01148">
    <property type="entry name" value="Lnt"/>
    <property type="match status" value="1"/>
</dbReference>
<accession>A0ABQ3HBJ4</accession>
<evidence type="ECO:0000313" key="12">
    <source>
        <dbReference type="Proteomes" id="UP000662678"/>
    </source>
</evidence>
<protein>
    <recommendedName>
        <fullName evidence="9">Apolipoprotein N-acyltransferase</fullName>
        <shortName evidence="9">ALP N-acyltransferase</shortName>
        <ecNumber evidence="9">2.3.1.269</ecNumber>
    </recommendedName>
</protein>